<dbReference type="Gene3D" id="3.40.50.620">
    <property type="entry name" value="HUPs"/>
    <property type="match status" value="2"/>
</dbReference>
<dbReference type="InterPro" id="IPR006015">
    <property type="entry name" value="Universal_stress_UspA"/>
</dbReference>
<dbReference type="EMBL" id="CAGS01000416">
    <property type="protein sequence ID" value="CCF85270.1"/>
    <property type="molecule type" value="Genomic_DNA"/>
</dbReference>
<dbReference type="SUPFAM" id="SSF52402">
    <property type="entry name" value="Adenine nucleotide alpha hydrolases-like"/>
    <property type="match status" value="2"/>
</dbReference>
<organism evidence="3 4">
    <name type="scientific">Nitrolancea hollandica Lb</name>
    <dbReference type="NCBI Taxonomy" id="1129897"/>
    <lineage>
        <taxon>Bacteria</taxon>
        <taxon>Pseudomonadati</taxon>
        <taxon>Thermomicrobiota</taxon>
        <taxon>Thermomicrobia</taxon>
        <taxon>Sphaerobacterales</taxon>
        <taxon>Sphaerobacterineae</taxon>
        <taxon>Sphaerobacteraceae</taxon>
        <taxon>Nitrolancea</taxon>
    </lineage>
</organism>
<dbReference type="PRINTS" id="PR01438">
    <property type="entry name" value="UNVRSLSTRESS"/>
</dbReference>
<reference evidence="3 4" key="1">
    <citation type="journal article" date="2012" name="ISME J.">
        <title>Nitrification expanded: discovery, physiology and genomics of a nitrite-oxidizing bacterium from the phylum Chloroflexi.</title>
        <authorList>
            <person name="Sorokin D.Y."/>
            <person name="Lucker S."/>
            <person name="Vejmelkova D."/>
            <person name="Kostrikina N.A."/>
            <person name="Kleerebezem R."/>
            <person name="Rijpstra W.I."/>
            <person name="Damste J.S."/>
            <person name="Le Paslier D."/>
            <person name="Muyzer G."/>
            <person name="Wagner M."/>
            <person name="van Loosdrecht M.C."/>
            <person name="Daims H."/>
        </authorList>
    </citation>
    <scope>NUCLEOTIDE SEQUENCE [LARGE SCALE GENOMIC DNA]</scope>
    <source>
        <strain evidence="4">none</strain>
    </source>
</reference>
<evidence type="ECO:0000256" key="1">
    <source>
        <dbReference type="ARBA" id="ARBA00008791"/>
    </source>
</evidence>
<dbReference type="OrthoDB" id="9808582at2"/>
<evidence type="ECO:0000313" key="4">
    <source>
        <dbReference type="Proteomes" id="UP000004221"/>
    </source>
</evidence>
<dbReference type="Pfam" id="PF00582">
    <property type="entry name" value="Usp"/>
    <property type="match status" value="2"/>
</dbReference>
<comment type="caution">
    <text evidence="3">The sequence shown here is derived from an EMBL/GenBank/DDBJ whole genome shotgun (WGS) entry which is preliminary data.</text>
</comment>
<dbReference type="Proteomes" id="UP000004221">
    <property type="component" value="Unassembled WGS sequence"/>
</dbReference>
<name>I4EKQ8_9BACT</name>
<feature type="domain" description="UspA" evidence="2">
    <location>
        <begin position="160"/>
        <end position="306"/>
    </location>
</feature>
<protein>
    <submittedName>
        <fullName evidence="3">UspA domain protein</fullName>
    </submittedName>
</protein>
<dbReference type="AlphaFoldDB" id="I4EKQ8"/>
<proteinExistence type="inferred from homology"/>
<dbReference type="PANTHER" id="PTHR46268:SF6">
    <property type="entry name" value="UNIVERSAL STRESS PROTEIN UP12"/>
    <property type="match status" value="1"/>
</dbReference>
<accession>I4EKQ8</accession>
<dbReference type="InterPro" id="IPR006016">
    <property type="entry name" value="UspA"/>
</dbReference>
<sequence>MAIFQTILVPLDGSQLAETAIPMAVTLSRVTGAEIVLLRVLEEMRPIYDTECREVIWVDPANPRLELLAPEILQPTVTRLAQEGLSVQAVIRLGDPRTEIIDEAERHPAPVIVMASHGRGGLSRVLLGSVATRVLQAAPCPVLIVRARAAGQQPETVTLKSIAVPLDGSKLAEQALDIAAPLARAAGATIHLVRVAETYYEIVSPPPEVFTQPIAKPTLEMFERLENEAEEYLAATAERLEQESIPVTWEVLSGDPGKELLDYVDRARPDLMVITTHGRGGLSRWFYGSIADKLVTASEVPVLLVRAR</sequence>
<dbReference type="RefSeq" id="WP_008480051.1">
    <property type="nucleotide sequence ID" value="NZ_CAGS01000416.1"/>
</dbReference>
<comment type="similarity">
    <text evidence="1">Belongs to the universal stress protein A family.</text>
</comment>
<feature type="domain" description="UspA" evidence="2">
    <location>
        <begin position="4"/>
        <end position="146"/>
    </location>
</feature>
<dbReference type="CDD" id="cd00293">
    <property type="entry name" value="USP-like"/>
    <property type="match status" value="2"/>
</dbReference>
<evidence type="ECO:0000313" key="3">
    <source>
        <dbReference type="EMBL" id="CCF85270.1"/>
    </source>
</evidence>
<dbReference type="InterPro" id="IPR014729">
    <property type="entry name" value="Rossmann-like_a/b/a_fold"/>
</dbReference>
<dbReference type="PANTHER" id="PTHR46268">
    <property type="entry name" value="STRESS RESPONSE PROTEIN NHAX"/>
    <property type="match status" value="1"/>
</dbReference>
<keyword evidence="4" id="KW-1185">Reference proteome</keyword>
<gene>
    <name evidence="3" type="ORF">NITHO_4730005</name>
</gene>
<evidence type="ECO:0000259" key="2">
    <source>
        <dbReference type="Pfam" id="PF00582"/>
    </source>
</evidence>